<evidence type="ECO:0000256" key="4">
    <source>
        <dbReference type="PROSITE-ProRule" id="PRU00708"/>
    </source>
</evidence>
<reference evidence="8" key="3">
    <citation type="submission" date="2019-09" db="EMBL/GenBank/DDBJ databases">
        <authorList>
            <person name="Gao Z."/>
        </authorList>
    </citation>
    <scope>NUCLEOTIDE SEQUENCE</scope>
    <source>
        <tissue evidence="8">Leaves</tissue>
    </source>
</reference>
<dbReference type="FunFam" id="1.25.40.10:FF:001226">
    <property type="entry name" value="Pentatricopeptide repeat-containing protein At3g03580"/>
    <property type="match status" value="1"/>
</dbReference>
<feature type="domain" description="Myb/SANT-like" evidence="5">
    <location>
        <begin position="1000"/>
        <end position="1046"/>
    </location>
</feature>
<evidence type="ECO:0000259" key="5">
    <source>
        <dbReference type="Pfam" id="PF12776"/>
    </source>
</evidence>
<dbReference type="InterPro" id="IPR011990">
    <property type="entry name" value="TPR-like_helical_dom_sf"/>
</dbReference>
<dbReference type="NCBIfam" id="TIGR00756">
    <property type="entry name" value="PPR"/>
    <property type="match status" value="6"/>
</dbReference>
<dbReference type="InterPro" id="IPR024752">
    <property type="entry name" value="Myb/SANT-like_dom"/>
</dbReference>
<dbReference type="InterPro" id="IPR032867">
    <property type="entry name" value="DYW_dom"/>
</dbReference>
<dbReference type="GO" id="GO:0009451">
    <property type="term" value="P:RNA modification"/>
    <property type="evidence" value="ECO:0007669"/>
    <property type="project" value="InterPro"/>
</dbReference>
<dbReference type="OrthoDB" id="185373at2759"/>
<evidence type="ECO:0000256" key="1">
    <source>
        <dbReference type="ARBA" id="ARBA00006643"/>
    </source>
</evidence>
<dbReference type="Pfam" id="PF14432">
    <property type="entry name" value="DYW_deaminase"/>
    <property type="match status" value="1"/>
</dbReference>
<feature type="repeat" description="PPR" evidence="4">
    <location>
        <begin position="485"/>
        <end position="520"/>
    </location>
</feature>
<dbReference type="EMBL" id="RXIC02000020">
    <property type="protein sequence ID" value="KAB1223661.1"/>
    <property type="molecule type" value="Genomic_DNA"/>
</dbReference>
<feature type="repeat" description="PPR" evidence="4">
    <location>
        <begin position="450"/>
        <end position="484"/>
    </location>
</feature>
<dbReference type="PANTHER" id="PTHR47926">
    <property type="entry name" value="PENTATRICOPEPTIDE REPEAT-CONTAINING PROTEIN"/>
    <property type="match status" value="1"/>
</dbReference>
<evidence type="ECO:0000313" key="7">
    <source>
        <dbReference type="EMBL" id="KAB1223661.1"/>
    </source>
</evidence>
<dbReference type="GO" id="GO:0008270">
    <property type="term" value="F:zinc ion binding"/>
    <property type="evidence" value="ECO:0007669"/>
    <property type="project" value="InterPro"/>
</dbReference>
<dbReference type="Pfam" id="PF13041">
    <property type="entry name" value="PPR_2"/>
    <property type="match status" value="2"/>
</dbReference>
<dbReference type="FunFam" id="1.25.40.10:FF:000196">
    <property type="entry name" value="Pentatricopeptide repeat-containing protein At4g14850"/>
    <property type="match status" value="1"/>
</dbReference>
<comment type="caution">
    <text evidence="8">The sequence shown here is derived from an EMBL/GenBank/DDBJ whole genome shotgun (WGS) entry which is preliminary data.</text>
</comment>
<feature type="repeat" description="PPR" evidence="4">
    <location>
        <begin position="218"/>
        <end position="252"/>
    </location>
</feature>
<dbReference type="InterPro" id="IPR046960">
    <property type="entry name" value="PPR_At4g14850-like_plant"/>
</dbReference>
<comment type="similarity">
    <text evidence="1">Belongs to the PPR family. PCMP-H subfamily.</text>
</comment>
<evidence type="ECO:0000313" key="8">
    <source>
        <dbReference type="EMBL" id="KAB1223681.1"/>
    </source>
</evidence>
<evidence type="ECO:0000256" key="3">
    <source>
        <dbReference type="ARBA" id="ARBA00061659"/>
    </source>
</evidence>
<dbReference type="Pfam" id="PF01535">
    <property type="entry name" value="PPR"/>
    <property type="match status" value="6"/>
</dbReference>
<keyword evidence="2" id="KW-0677">Repeat</keyword>
<proteinExistence type="inferred from homology"/>
<dbReference type="Pfam" id="PF12776">
    <property type="entry name" value="Myb_DNA-bind_3"/>
    <property type="match status" value="1"/>
</dbReference>
<evidence type="ECO:0000256" key="2">
    <source>
        <dbReference type="ARBA" id="ARBA00022737"/>
    </source>
</evidence>
<dbReference type="InterPro" id="IPR046848">
    <property type="entry name" value="E_motif"/>
</dbReference>
<dbReference type="EMBL" id="RXIC02000020">
    <property type="protein sequence ID" value="KAB1223681.1"/>
    <property type="molecule type" value="Genomic_DNA"/>
</dbReference>
<dbReference type="InterPro" id="IPR002885">
    <property type="entry name" value="PPR_rpt"/>
</dbReference>
<name>A0A6A1WEP8_9ROSI</name>
<dbReference type="Proteomes" id="UP000516437">
    <property type="component" value="Chromosome 2"/>
</dbReference>
<accession>A0A6A1WEP8</accession>
<feature type="repeat" description="PPR" evidence="4">
    <location>
        <begin position="17"/>
        <end position="47"/>
    </location>
</feature>
<protein>
    <recommendedName>
        <fullName evidence="10">DYW domain-containing protein</fullName>
    </recommendedName>
</protein>
<feature type="repeat" description="PPR" evidence="4">
    <location>
        <begin position="48"/>
        <end position="82"/>
    </location>
</feature>
<dbReference type="GO" id="GO:0003723">
    <property type="term" value="F:RNA binding"/>
    <property type="evidence" value="ECO:0007669"/>
    <property type="project" value="InterPro"/>
</dbReference>
<gene>
    <name evidence="8" type="ORF">CJ030_MR2G011706</name>
    <name evidence="7" type="ORF">CJ030_MR2G011726</name>
</gene>
<feature type="domain" description="DYW" evidence="6">
    <location>
        <begin position="665"/>
        <end position="750"/>
    </location>
</feature>
<evidence type="ECO:0008006" key="10">
    <source>
        <dbReference type="Google" id="ProtNLM"/>
    </source>
</evidence>
<comment type="similarity">
    <text evidence="3">Belongs to the PPR family. PCMP-E subfamily.</text>
</comment>
<keyword evidence="9" id="KW-1185">Reference proteome</keyword>
<dbReference type="Pfam" id="PF20431">
    <property type="entry name" value="E_motif"/>
    <property type="match status" value="1"/>
</dbReference>
<reference evidence="8 9" key="2">
    <citation type="journal article" date="2019" name="Plant Biotechnol. J.">
        <title>The red bayberry genome and genetic basis of sex determination.</title>
        <authorList>
            <person name="Jia H.M."/>
            <person name="Jia H.J."/>
            <person name="Cai Q.L."/>
            <person name="Wang Y."/>
            <person name="Zhao H.B."/>
            <person name="Yang W.F."/>
            <person name="Wang G.Y."/>
            <person name="Li Y.H."/>
            <person name="Zhan D.L."/>
            <person name="Shen Y.T."/>
            <person name="Niu Q.F."/>
            <person name="Chang L."/>
            <person name="Qiu J."/>
            <person name="Zhao L."/>
            <person name="Xie H.B."/>
            <person name="Fu W.Y."/>
            <person name="Jin J."/>
            <person name="Li X.W."/>
            <person name="Jiao Y."/>
            <person name="Zhou C.C."/>
            <person name="Tu T."/>
            <person name="Chai C.Y."/>
            <person name="Gao J.L."/>
            <person name="Fan L.J."/>
            <person name="van de Weg E."/>
            <person name="Wang J.Y."/>
            <person name="Gao Z.S."/>
        </authorList>
    </citation>
    <scope>NUCLEOTIDE SEQUENCE [LARGE SCALE GENOMIC DNA]</scope>
    <source>
        <tissue evidence="8">Leaves</tissue>
    </source>
</reference>
<sequence>MGKRIHEHVLEMGFGSDLYIGNALIDMYARFGDLDKARNVFEEMAHRDIVSWNSLISGYSSNGYWEEALEIYDRSRMDGVVPDSFTISSVLPACGGSIAVQEGQLIHGLVEKIGIHADVIVANGLLSIYFKFDRVSDASKIFDQMVVRDCVSWKTVICGYGQSGMFGESIKLFMEMVNVFQPDLLTITSTLRSCVHLRNMEFGRYIHDYMVRSKVEFDITASNILIDMYAKCGNLVASQEVFDKMKCRDSISWNSLINGYIINAYYDKGLMLFKMMKMEMKPDAVSYLMLLSISTKLADKGPGKMIHCDLAKLGFDSDIVVANALIDMYAKCGMMEHSLKVFEKMKARDIVTWNTIIAACVHSENCRVGLKMTSQMRDEGVSPDVASMLGILPMCSLLAAKRQGKEIHGCILRFGFELHVPIGNALIEMYSKCGRLKDSIRVFKCMKMKDVVTWTALISAYGMYGEGRKAFRAFLEMEATGICPDHVAFVAILFACSHSGLVDEGLSCFDRMMKDYNIEPRIEHYGCVVDLLSRSGCLTEAEEFILSMPLRPDASIWGSLLSACHARGDIKVAERVSEEIIKLTSVDTGYYVLVSNLYAALAKWDQVRMIRKSLKAKGRKKQPGCSWMEIHNMVYVFGTGDKSFEQYEEVYKLLGVLAGLLAKEGYVADLRFVLHDVEDDEKRDLLCGHSERLAIAFGLLNTKPGTTLQVMKNLRVCGDCHTVTKYISKITQREILVRDANRFHLFKDGLEFAEAKLGANKRELLPKEFSAVIDVSGFLSEDQEDIIKTEIKKPNFNLVGVGFAEAKVGVNKPELLPKEFSPVIDVAGFLSDGQEKRLIQEIGDIETDTGFKLRVLAQNYPETPVISTFTIQLGQPMIIEIQSANALVCSLKNLREEFSLNSFKHLSINVTGYETDVQRHFLRSGKERIVDPQPSSSTASQHTAVMSTSNKNLWKDEQRVSRLIELAMTEFNSRRVTNGKLGVANYEYIALIMKVDVPCLDTQKIKTKIENLRNEHRAFNNLRNRTGFGWDPTTQTVIADVPQWNECYVIPLTQGDKTLSCFMGKGLDHYDELVYMFGNTTSNGSCGVHLLKALQWKRKSDVSTLLSALVYAIDPPLEVEVAAKAVDHIIESSAFRQAFLRIPVEQRRHYVLHMK</sequence>
<organism evidence="8 9">
    <name type="scientific">Morella rubra</name>
    <name type="common">Chinese bayberry</name>
    <dbReference type="NCBI Taxonomy" id="262757"/>
    <lineage>
        <taxon>Eukaryota</taxon>
        <taxon>Viridiplantae</taxon>
        <taxon>Streptophyta</taxon>
        <taxon>Embryophyta</taxon>
        <taxon>Tracheophyta</taxon>
        <taxon>Spermatophyta</taxon>
        <taxon>Magnoliopsida</taxon>
        <taxon>eudicotyledons</taxon>
        <taxon>Gunneridae</taxon>
        <taxon>Pentapetalae</taxon>
        <taxon>rosids</taxon>
        <taxon>fabids</taxon>
        <taxon>Fagales</taxon>
        <taxon>Myricaceae</taxon>
        <taxon>Morella</taxon>
    </lineage>
</organism>
<feature type="repeat" description="PPR" evidence="4">
    <location>
        <begin position="318"/>
        <end position="352"/>
    </location>
</feature>
<dbReference type="FunFam" id="1.25.40.10:FF:000090">
    <property type="entry name" value="Pentatricopeptide repeat-containing protein, chloroplastic"/>
    <property type="match status" value="1"/>
</dbReference>
<dbReference type="PANTHER" id="PTHR47926:SF533">
    <property type="entry name" value="DYW DOMAIN-CONTAINING PROTEIN"/>
    <property type="match status" value="1"/>
</dbReference>
<evidence type="ECO:0000259" key="6">
    <source>
        <dbReference type="Pfam" id="PF14432"/>
    </source>
</evidence>
<dbReference type="PROSITE" id="PS51375">
    <property type="entry name" value="PPR"/>
    <property type="match status" value="7"/>
</dbReference>
<dbReference type="Gene3D" id="1.25.40.10">
    <property type="entry name" value="Tetratricopeptide repeat domain"/>
    <property type="match status" value="5"/>
</dbReference>
<dbReference type="AlphaFoldDB" id="A0A6A1WEP8"/>
<evidence type="ECO:0000313" key="9">
    <source>
        <dbReference type="Proteomes" id="UP000516437"/>
    </source>
</evidence>
<feature type="repeat" description="PPR" evidence="4">
    <location>
        <begin position="149"/>
        <end position="179"/>
    </location>
</feature>
<reference evidence="8" key="1">
    <citation type="submission" date="2018-07" db="EMBL/GenBank/DDBJ databases">
        <authorList>
            <person name="Gao Z.-S."/>
            <person name="Jia H.-M."/>
            <person name="Jia H.-J."/>
            <person name="Cai Q.-L."/>
            <person name="Wang Y."/>
            <person name="Zhao H.-B."/>
        </authorList>
    </citation>
    <scope>NUCLEOTIDE SEQUENCE</scope>
    <source>
        <tissue evidence="8">Leaves</tissue>
    </source>
</reference>